<dbReference type="SUPFAM" id="SSF160113">
    <property type="entry name" value="YegP-like"/>
    <property type="match status" value="1"/>
</dbReference>
<proteinExistence type="predicted"/>
<name>A0A9W6NAH8_9HYPH</name>
<feature type="domain" description="DUF1508" evidence="1">
    <location>
        <begin position="14"/>
        <end position="52"/>
    </location>
</feature>
<keyword evidence="3" id="KW-1185">Reference proteome</keyword>
<dbReference type="RefSeq" id="WP_213361774.1">
    <property type="nucleotide sequence ID" value="NZ_BSFM01000007.1"/>
</dbReference>
<dbReference type="Pfam" id="PF07411">
    <property type="entry name" value="DUF1508"/>
    <property type="match status" value="1"/>
</dbReference>
<dbReference type="InterPro" id="IPR036913">
    <property type="entry name" value="YegP-like_sf"/>
</dbReference>
<gene>
    <name evidence="2" type="ORF">GCM10017653_15550</name>
</gene>
<dbReference type="AlphaFoldDB" id="A0A9W6NAH8"/>
<accession>A0A9W6NAH8</accession>
<comment type="caution">
    <text evidence="2">The sequence shown here is derived from an EMBL/GenBank/DDBJ whole genome shotgun (WGS) entry which is preliminary data.</text>
</comment>
<dbReference type="EMBL" id="BSFM01000007">
    <property type="protein sequence ID" value="GLK83486.1"/>
    <property type="molecule type" value="Genomic_DNA"/>
</dbReference>
<organism evidence="2 3">
    <name type="scientific">Ancylobacter defluvii</name>
    <dbReference type="NCBI Taxonomy" id="1282440"/>
    <lineage>
        <taxon>Bacteria</taxon>
        <taxon>Pseudomonadati</taxon>
        <taxon>Pseudomonadota</taxon>
        <taxon>Alphaproteobacteria</taxon>
        <taxon>Hyphomicrobiales</taxon>
        <taxon>Xanthobacteraceae</taxon>
        <taxon>Ancylobacter</taxon>
    </lineage>
</organism>
<dbReference type="Proteomes" id="UP001143330">
    <property type="component" value="Unassembled WGS sequence"/>
</dbReference>
<evidence type="ECO:0000313" key="2">
    <source>
        <dbReference type="EMBL" id="GLK83486.1"/>
    </source>
</evidence>
<dbReference type="Gene3D" id="3.30.160.160">
    <property type="entry name" value="YegP-like"/>
    <property type="match status" value="1"/>
</dbReference>
<protein>
    <recommendedName>
        <fullName evidence="1">DUF1508 domain-containing protein</fullName>
    </recommendedName>
</protein>
<dbReference type="InterPro" id="IPR010879">
    <property type="entry name" value="DUF1508"/>
</dbReference>
<evidence type="ECO:0000259" key="1">
    <source>
        <dbReference type="Pfam" id="PF07411"/>
    </source>
</evidence>
<sequence>MATRTFPSYWMYKDVQNKWRWTYHAVNGEAIAVSSESYNRRVDCENSINIMKGSSRAPVWLPDNLATAA</sequence>
<reference evidence="2" key="1">
    <citation type="journal article" date="2014" name="Int. J. Syst. Evol. Microbiol.">
        <title>Complete genome sequence of Corynebacterium casei LMG S-19264T (=DSM 44701T), isolated from a smear-ripened cheese.</title>
        <authorList>
            <consortium name="US DOE Joint Genome Institute (JGI-PGF)"/>
            <person name="Walter F."/>
            <person name="Albersmeier A."/>
            <person name="Kalinowski J."/>
            <person name="Ruckert C."/>
        </authorList>
    </citation>
    <scope>NUCLEOTIDE SEQUENCE</scope>
    <source>
        <strain evidence="2">VKM B-2789</strain>
    </source>
</reference>
<evidence type="ECO:0000313" key="3">
    <source>
        <dbReference type="Proteomes" id="UP001143330"/>
    </source>
</evidence>
<reference evidence="2" key="2">
    <citation type="submission" date="2023-01" db="EMBL/GenBank/DDBJ databases">
        <authorList>
            <person name="Sun Q."/>
            <person name="Evtushenko L."/>
        </authorList>
    </citation>
    <scope>NUCLEOTIDE SEQUENCE</scope>
    <source>
        <strain evidence="2">VKM B-2789</strain>
    </source>
</reference>